<organism evidence="3 4">
    <name type="scientific">Carboxydocella sporoproducens DSM 16521</name>
    <dbReference type="NCBI Taxonomy" id="1121270"/>
    <lineage>
        <taxon>Bacteria</taxon>
        <taxon>Bacillati</taxon>
        <taxon>Bacillota</taxon>
        <taxon>Clostridia</taxon>
        <taxon>Eubacteriales</taxon>
        <taxon>Clostridiales Family XVI. Incertae Sedis</taxon>
        <taxon>Carboxydocella</taxon>
    </lineage>
</organism>
<protein>
    <submittedName>
        <fullName evidence="3">3D (Asp-Asp-Asp) domain-containing protein</fullName>
    </submittedName>
</protein>
<dbReference type="CDD" id="cd22786">
    <property type="entry name" value="DPBB_YuiC-like"/>
    <property type="match status" value="1"/>
</dbReference>
<reference evidence="4" key="1">
    <citation type="submission" date="2017-02" db="EMBL/GenBank/DDBJ databases">
        <authorList>
            <person name="Varghese N."/>
            <person name="Submissions S."/>
        </authorList>
    </citation>
    <scope>NUCLEOTIDE SEQUENCE [LARGE SCALE GENOMIC DNA]</scope>
    <source>
        <strain evidence="4">DSM 16521</strain>
    </source>
</reference>
<feature type="domain" description="G5" evidence="2">
    <location>
        <begin position="38"/>
        <end position="118"/>
    </location>
</feature>
<dbReference type="SUPFAM" id="SSF50685">
    <property type="entry name" value="Barwin-like endoglucanases"/>
    <property type="match status" value="1"/>
</dbReference>
<evidence type="ECO:0000259" key="2">
    <source>
        <dbReference type="PROSITE" id="PS51109"/>
    </source>
</evidence>
<dbReference type="Gene3D" id="2.40.40.10">
    <property type="entry name" value="RlpA-like domain"/>
    <property type="match status" value="1"/>
</dbReference>
<evidence type="ECO:0000256" key="1">
    <source>
        <dbReference type="ARBA" id="ARBA00022729"/>
    </source>
</evidence>
<dbReference type="InterPro" id="IPR010611">
    <property type="entry name" value="3D_dom"/>
</dbReference>
<dbReference type="InterPro" id="IPR036908">
    <property type="entry name" value="RlpA-like_sf"/>
</dbReference>
<dbReference type="PANTHER" id="PTHR39160">
    <property type="entry name" value="CELL WALL-BINDING PROTEIN YOCH"/>
    <property type="match status" value="1"/>
</dbReference>
<keyword evidence="4" id="KW-1185">Reference proteome</keyword>
<keyword evidence="1" id="KW-0732">Signal</keyword>
<dbReference type="InterPro" id="IPR011098">
    <property type="entry name" value="G5_dom"/>
</dbReference>
<dbReference type="EMBL" id="FUXM01000019">
    <property type="protein sequence ID" value="SKA04194.1"/>
    <property type="molecule type" value="Genomic_DNA"/>
</dbReference>
<gene>
    <name evidence="3" type="ORF">SAMN02745885_01704</name>
</gene>
<sequence>MVINRKLRTTLALLLAFVLVISGSAAWGKTVKRPSRTKIKTQTVYKYEYTTFTAQPLVQYDPKKPAGWRQVLRQAKPGKIEKKYRLVYQNNKLIQKQLVKQRVVAAARPALIVKGGNKVASRGGVISRGGERDVAKVMNVLATAYTHTGRRTATGIWPHRGVVAVDPRVIPFGTRLWIEGYGEGIAADMGSGIKGNHIDLFFDSYGEAINWGMRNVTVYVLER</sequence>
<dbReference type="PROSITE" id="PS51109">
    <property type="entry name" value="G5"/>
    <property type="match status" value="1"/>
</dbReference>
<evidence type="ECO:0000313" key="3">
    <source>
        <dbReference type="EMBL" id="SKA04194.1"/>
    </source>
</evidence>
<dbReference type="PANTHER" id="PTHR39160:SF4">
    <property type="entry name" value="RESUSCITATION-PROMOTING FACTOR RPFB"/>
    <property type="match status" value="1"/>
</dbReference>
<dbReference type="OrthoDB" id="9798935at2"/>
<dbReference type="Gene3D" id="2.20.230.10">
    <property type="entry name" value="Resuscitation-promoting factor rpfb"/>
    <property type="match status" value="1"/>
</dbReference>
<dbReference type="InterPro" id="IPR051933">
    <property type="entry name" value="Resuscitation_pf_RpfB"/>
</dbReference>
<dbReference type="RefSeq" id="WP_078665747.1">
    <property type="nucleotide sequence ID" value="NZ_FUXM01000019.1"/>
</dbReference>
<name>A0A1T4QKG7_9FIRM</name>
<dbReference type="Proteomes" id="UP000189933">
    <property type="component" value="Unassembled WGS sequence"/>
</dbReference>
<dbReference type="SMART" id="SM01208">
    <property type="entry name" value="G5"/>
    <property type="match status" value="1"/>
</dbReference>
<proteinExistence type="predicted"/>
<dbReference type="GO" id="GO:0004553">
    <property type="term" value="F:hydrolase activity, hydrolyzing O-glycosyl compounds"/>
    <property type="evidence" value="ECO:0007669"/>
    <property type="project" value="InterPro"/>
</dbReference>
<dbReference type="AlphaFoldDB" id="A0A1T4QKG7"/>
<dbReference type="Pfam" id="PF07501">
    <property type="entry name" value="G5"/>
    <property type="match status" value="1"/>
</dbReference>
<accession>A0A1T4QKG7</accession>
<dbReference type="Pfam" id="PF06725">
    <property type="entry name" value="3D"/>
    <property type="match status" value="1"/>
</dbReference>
<evidence type="ECO:0000313" key="4">
    <source>
        <dbReference type="Proteomes" id="UP000189933"/>
    </source>
</evidence>
<dbReference type="GO" id="GO:0019867">
    <property type="term" value="C:outer membrane"/>
    <property type="evidence" value="ECO:0007669"/>
    <property type="project" value="InterPro"/>
</dbReference>
<dbReference type="GO" id="GO:0009254">
    <property type="term" value="P:peptidoglycan turnover"/>
    <property type="evidence" value="ECO:0007669"/>
    <property type="project" value="InterPro"/>
</dbReference>